<evidence type="ECO:0000313" key="5">
    <source>
        <dbReference type="EMBL" id="SVA03883.1"/>
    </source>
</evidence>
<evidence type="ECO:0000259" key="3">
    <source>
        <dbReference type="Pfam" id="PF00884"/>
    </source>
</evidence>
<dbReference type="EMBL" id="UINC01003162">
    <property type="protein sequence ID" value="SVA03883.1"/>
    <property type="molecule type" value="Genomic_DNA"/>
</dbReference>
<dbReference type="InterPro" id="IPR017850">
    <property type="entry name" value="Alkaline_phosphatase_core_sf"/>
</dbReference>
<keyword evidence="2" id="KW-0378">Hydrolase</keyword>
<dbReference type="GO" id="GO:0046872">
    <property type="term" value="F:metal ion binding"/>
    <property type="evidence" value="ECO:0007669"/>
    <property type="project" value="UniProtKB-KW"/>
</dbReference>
<evidence type="ECO:0000256" key="2">
    <source>
        <dbReference type="ARBA" id="ARBA00022801"/>
    </source>
</evidence>
<dbReference type="GO" id="GO:0004423">
    <property type="term" value="F:iduronate-2-sulfatase activity"/>
    <property type="evidence" value="ECO:0007669"/>
    <property type="project" value="TreeGrafter"/>
</dbReference>
<gene>
    <name evidence="5" type="ORF">METZ01_LOCUS56737</name>
</gene>
<dbReference type="GO" id="GO:0005737">
    <property type="term" value="C:cytoplasm"/>
    <property type="evidence" value="ECO:0007669"/>
    <property type="project" value="TreeGrafter"/>
</dbReference>
<dbReference type="Pfam" id="PF00884">
    <property type="entry name" value="Sulfatase"/>
    <property type="match status" value="1"/>
</dbReference>
<evidence type="ECO:0000256" key="1">
    <source>
        <dbReference type="ARBA" id="ARBA00022723"/>
    </source>
</evidence>
<evidence type="ECO:0008006" key="6">
    <source>
        <dbReference type="Google" id="ProtNLM"/>
    </source>
</evidence>
<organism evidence="5">
    <name type="scientific">marine metagenome</name>
    <dbReference type="NCBI Taxonomy" id="408172"/>
    <lineage>
        <taxon>unclassified sequences</taxon>
        <taxon>metagenomes</taxon>
        <taxon>ecological metagenomes</taxon>
    </lineage>
</organism>
<evidence type="ECO:0000259" key="4">
    <source>
        <dbReference type="Pfam" id="PF16347"/>
    </source>
</evidence>
<dbReference type="PANTHER" id="PTHR45953:SF1">
    <property type="entry name" value="IDURONATE 2-SULFATASE"/>
    <property type="match status" value="1"/>
</dbReference>
<dbReference type="SUPFAM" id="SSF53649">
    <property type="entry name" value="Alkaline phosphatase-like"/>
    <property type="match status" value="1"/>
</dbReference>
<dbReference type="InterPro" id="IPR032506">
    <property type="entry name" value="SGSH_C"/>
</dbReference>
<dbReference type="Pfam" id="PF16347">
    <property type="entry name" value="SGSH_C"/>
    <property type="match status" value="1"/>
</dbReference>
<proteinExistence type="predicted"/>
<dbReference type="AlphaFoldDB" id="A0A381SRG4"/>
<dbReference type="CDD" id="cd16150">
    <property type="entry name" value="sulfatase_like"/>
    <property type="match status" value="1"/>
</dbReference>
<name>A0A381SRG4_9ZZZZ</name>
<dbReference type="PANTHER" id="PTHR45953">
    <property type="entry name" value="IDURONATE 2-SULFATASE"/>
    <property type="match status" value="1"/>
</dbReference>
<dbReference type="Gene3D" id="3.40.720.10">
    <property type="entry name" value="Alkaline Phosphatase, subunit A"/>
    <property type="match status" value="1"/>
</dbReference>
<reference evidence="5" key="1">
    <citation type="submission" date="2018-05" db="EMBL/GenBank/DDBJ databases">
        <authorList>
            <person name="Lanie J.A."/>
            <person name="Ng W.-L."/>
            <person name="Kazmierczak K.M."/>
            <person name="Andrzejewski T.M."/>
            <person name="Davidsen T.M."/>
            <person name="Wayne K.J."/>
            <person name="Tettelin H."/>
            <person name="Glass J.I."/>
            <person name="Rusch D."/>
            <person name="Podicherti R."/>
            <person name="Tsui H.-C.T."/>
            <person name="Winkler M.E."/>
        </authorList>
    </citation>
    <scope>NUCLEOTIDE SEQUENCE</scope>
</reference>
<keyword evidence="1" id="KW-0479">Metal-binding</keyword>
<feature type="domain" description="Sulfatase N-terminal" evidence="3">
    <location>
        <begin position="5"/>
        <end position="358"/>
    </location>
</feature>
<protein>
    <recommendedName>
        <fullName evidence="6">Sulfatase N-terminal domain-containing protein</fullName>
    </recommendedName>
</protein>
<sequence length="501" mass="58866">MEKKPNIVIFNPDQWRGDMLGYLGYPGAITPNLDKIIKKDAVAFKNAYCQATVCTPSRCSFMTGWYPHVHGHRTMHYMLHTDQGDSSILSELKKSNYFIWWGGKNDLIAGQEGFRNHCDIYFEPTNKDFAKWEYELQPDTHGGDLSWRGDKDGDNYYSFFKGKLNKKNKNIYFDDDWSMVYGALDFIKDYKDENPFCLFLPLGYPHPPYCVEDPWFSQINRDIIPKRYQYEIWEDKPSLLKGIMDGQKMHNWTEERWNELRAVYLGMCARVDYQFGLIVDQLKKNNLYDDSLIIFLSDHGDFTGDYNLVEKTQNTFQDCLTNVPLLIKPPKKTGTLSGVDDVMVELIDVAGTIYDYAKIEPSYWHFGKSMKNFINKKVDTHREEVFTEGGRLRLERQASENESISLPHGLYYPRVSLQGKEDEILMHTKATMCRTKDFKYIKRAYEKDELYNLQNDPGEINNIIDEPQYKDELEKLKNKMLSWYQETCDVVPLETDKRNFR</sequence>
<feature type="domain" description="N-sulphoglucosamine sulphohydrolase C-terminal" evidence="4">
    <location>
        <begin position="430"/>
        <end position="482"/>
    </location>
</feature>
<accession>A0A381SRG4</accession>
<dbReference type="InterPro" id="IPR000917">
    <property type="entry name" value="Sulfatase_N"/>
</dbReference>